<dbReference type="AlphaFoldDB" id="A0A0F9U8K5"/>
<dbReference type="InterPro" id="IPR039060">
    <property type="entry name" value="Antitox_HigA"/>
</dbReference>
<proteinExistence type="predicted"/>
<dbReference type="InterPro" id="IPR010982">
    <property type="entry name" value="Lambda_DNA-bd_dom_sf"/>
</dbReference>
<evidence type="ECO:0000313" key="2">
    <source>
        <dbReference type="EMBL" id="KKN57591.1"/>
    </source>
</evidence>
<protein>
    <recommendedName>
        <fullName evidence="1">HTH cro/C1-type domain-containing protein</fullName>
    </recommendedName>
</protein>
<dbReference type="SUPFAM" id="SSF47413">
    <property type="entry name" value="lambda repressor-like DNA-binding domains"/>
    <property type="match status" value="1"/>
</dbReference>
<dbReference type="PANTHER" id="PTHR40455:SF1">
    <property type="entry name" value="ANTITOXIN HIGA"/>
    <property type="match status" value="1"/>
</dbReference>
<organism evidence="2">
    <name type="scientific">marine sediment metagenome</name>
    <dbReference type="NCBI Taxonomy" id="412755"/>
    <lineage>
        <taxon>unclassified sequences</taxon>
        <taxon>metagenomes</taxon>
        <taxon>ecological metagenomes</taxon>
    </lineage>
</organism>
<accession>A0A0F9U8K5</accession>
<feature type="domain" description="HTH cro/C1-type" evidence="1">
    <location>
        <begin position="61"/>
        <end position="114"/>
    </location>
</feature>
<evidence type="ECO:0000259" key="1">
    <source>
        <dbReference type="PROSITE" id="PS50943"/>
    </source>
</evidence>
<dbReference type="GO" id="GO:0006355">
    <property type="term" value="P:regulation of DNA-templated transcription"/>
    <property type="evidence" value="ECO:0007669"/>
    <property type="project" value="InterPro"/>
</dbReference>
<dbReference type="PROSITE" id="PS50943">
    <property type="entry name" value="HTH_CROC1"/>
    <property type="match status" value="1"/>
</dbReference>
<dbReference type="InterPro" id="IPR001387">
    <property type="entry name" value="Cro/C1-type_HTH"/>
</dbReference>
<name>A0A0F9U8K5_9ZZZZ</name>
<dbReference type="EMBL" id="LAZR01000797">
    <property type="protein sequence ID" value="KKN57591.1"/>
    <property type="molecule type" value="Genomic_DNA"/>
</dbReference>
<dbReference type="PANTHER" id="PTHR40455">
    <property type="entry name" value="ANTITOXIN HIGA"/>
    <property type="match status" value="1"/>
</dbReference>
<dbReference type="GO" id="GO:0001046">
    <property type="term" value="F:core promoter sequence-specific DNA binding"/>
    <property type="evidence" value="ECO:0007669"/>
    <property type="project" value="TreeGrafter"/>
</dbReference>
<comment type="caution">
    <text evidence="2">The sequence shown here is derived from an EMBL/GenBank/DDBJ whole genome shotgun (WGS) entry which is preliminary data.</text>
</comment>
<reference evidence="2" key="1">
    <citation type="journal article" date="2015" name="Nature">
        <title>Complex archaea that bridge the gap between prokaryotes and eukaryotes.</title>
        <authorList>
            <person name="Spang A."/>
            <person name="Saw J.H."/>
            <person name="Jorgensen S.L."/>
            <person name="Zaremba-Niedzwiedzka K."/>
            <person name="Martijn J."/>
            <person name="Lind A.E."/>
            <person name="van Eijk R."/>
            <person name="Schleper C."/>
            <person name="Guy L."/>
            <person name="Ettema T.J."/>
        </authorList>
    </citation>
    <scope>NUCLEOTIDE SEQUENCE</scope>
</reference>
<gene>
    <name evidence="2" type="ORF">LCGC14_0560750</name>
</gene>
<dbReference type="Gene3D" id="1.10.260.40">
    <property type="entry name" value="lambda repressor-like DNA-binding domains"/>
    <property type="match status" value="1"/>
</dbReference>
<sequence>MTYKVIKTEEDYQKALSRIDVLMDALPNTPEGDELELLVTLIELFEDKKYIISMPDAIEAIKFRMEQLNLNQQALVPFIGNKSKVSEILNKKRPISLSMMRALHKGLGIPAEILLQEQGQAFPEEIPEIDWHLFPIHEMVKEGWIQTKKEIIGNEEEIMREYIVDAGGMERFSQFLFRQSSNPWKSLRTNRYALMAWCLRVLELSIKYPLENKYKQGSIDLSEISKLSYFDQGPLLAKEYLEKHGIQFFVVPHLKKTFLDGAAMILEEDSPIVALTLRYDRIDNFWFCLLHELAHITKHLSINAINIIIDELEQQRVITGGEDEKEADKIAQNALIPAKFWEKVNLEKKDLSKEVIRLSEKLKIHPAIIAGRIRFELNNYRILSQFIGTDKVGNFFMNTSLN</sequence>